<dbReference type="InterPro" id="IPR013094">
    <property type="entry name" value="AB_hydrolase_3"/>
</dbReference>
<sequence length="308" mass="32318">MPLNAELAALLAAVPLVPFTGDPVAVRAQMSAQMQHRPVTTPLERVEDRTIPGPEGAPALPVRIYAPSTEPGLPVVVFFHGGGFCIGGIDSHDPVARKMAEQVGCLVVSVDYRLAPEHPFPAAHEDAYAAYAWVRAHAAELGGDPARVAVAGDSAGGSLSAAVCLMARDRGVPQPEFQLLWYPATDLSAESHQADSEDPLLPQTAMDWFTEHFFSKIDEADLVPYASVGLAEDLSGLAPALIVVAGVDPLHDQGVAYAARLAEAGVPAVLEDYEDMSHGFVSFADFVPPAAKATEGSYAALRAAFGTA</sequence>
<organism evidence="4 5">
    <name type="scientific">Yinghuangia soli</name>
    <dbReference type="NCBI Taxonomy" id="2908204"/>
    <lineage>
        <taxon>Bacteria</taxon>
        <taxon>Bacillati</taxon>
        <taxon>Actinomycetota</taxon>
        <taxon>Actinomycetes</taxon>
        <taxon>Kitasatosporales</taxon>
        <taxon>Streptomycetaceae</taxon>
        <taxon>Yinghuangia</taxon>
    </lineage>
</organism>
<evidence type="ECO:0000313" key="4">
    <source>
        <dbReference type="EMBL" id="MCF2525636.1"/>
    </source>
</evidence>
<dbReference type="Pfam" id="PF07859">
    <property type="entry name" value="Abhydrolase_3"/>
    <property type="match status" value="1"/>
</dbReference>
<protein>
    <submittedName>
        <fullName evidence="4">Alpha/beta hydrolase</fullName>
    </submittedName>
</protein>
<reference evidence="4" key="1">
    <citation type="submission" date="2022-01" db="EMBL/GenBank/DDBJ databases">
        <title>Genome-Based Taxonomic Classification of the Phylum Actinobacteria.</title>
        <authorList>
            <person name="Gao Y."/>
        </authorList>
    </citation>
    <scope>NUCLEOTIDE SEQUENCE</scope>
    <source>
        <strain evidence="4">KLBMP 8922</strain>
    </source>
</reference>
<comment type="similarity">
    <text evidence="1">Belongs to the 'GDXG' lipolytic enzyme family.</text>
</comment>
<comment type="caution">
    <text evidence="4">The sequence shown here is derived from an EMBL/GenBank/DDBJ whole genome shotgun (WGS) entry which is preliminary data.</text>
</comment>
<dbReference type="SUPFAM" id="SSF53474">
    <property type="entry name" value="alpha/beta-Hydrolases"/>
    <property type="match status" value="1"/>
</dbReference>
<evidence type="ECO:0000313" key="5">
    <source>
        <dbReference type="Proteomes" id="UP001165378"/>
    </source>
</evidence>
<dbReference type="InterPro" id="IPR029058">
    <property type="entry name" value="AB_hydrolase_fold"/>
</dbReference>
<dbReference type="Gene3D" id="3.40.50.1820">
    <property type="entry name" value="alpha/beta hydrolase"/>
    <property type="match status" value="1"/>
</dbReference>
<dbReference type="InterPro" id="IPR050300">
    <property type="entry name" value="GDXG_lipolytic_enzyme"/>
</dbReference>
<evidence type="ECO:0000259" key="3">
    <source>
        <dbReference type="Pfam" id="PF07859"/>
    </source>
</evidence>
<dbReference type="RefSeq" id="WP_235049671.1">
    <property type="nucleotide sequence ID" value="NZ_JAKFHA010000001.1"/>
</dbReference>
<evidence type="ECO:0000256" key="1">
    <source>
        <dbReference type="ARBA" id="ARBA00010515"/>
    </source>
</evidence>
<keyword evidence="5" id="KW-1185">Reference proteome</keyword>
<gene>
    <name evidence="4" type="ORF">LZ495_00130</name>
</gene>
<dbReference type="FunFam" id="3.40.50.1820:FF:000089">
    <property type="entry name" value="Alpha/beta hydrolase"/>
    <property type="match status" value="1"/>
</dbReference>
<dbReference type="Proteomes" id="UP001165378">
    <property type="component" value="Unassembled WGS sequence"/>
</dbReference>
<dbReference type="GO" id="GO:0016787">
    <property type="term" value="F:hydrolase activity"/>
    <property type="evidence" value="ECO:0007669"/>
    <property type="project" value="UniProtKB-KW"/>
</dbReference>
<name>A0AA41PUV6_9ACTN</name>
<accession>A0AA41PUV6</accession>
<dbReference type="EMBL" id="JAKFHA010000001">
    <property type="protein sequence ID" value="MCF2525636.1"/>
    <property type="molecule type" value="Genomic_DNA"/>
</dbReference>
<dbReference type="AlphaFoldDB" id="A0AA41PUV6"/>
<keyword evidence="2 4" id="KW-0378">Hydrolase</keyword>
<dbReference type="PANTHER" id="PTHR48081:SF8">
    <property type="entry name" value="ALPHA_BETA HYDROLASE FOLD-3 DOMAIN-CONTAINING PROTEIN-RELATED"/>
    <property type="match status" value="1"/>
</dbReference>
<proteinExistence type="inferred from homology"/>
<dbReference type="PANTHER" id="PTHR48081">
    <property type="entry name" value="AB HYDROLASE SUPERFAMILY PROTEIN C4A8.06C"/>
    <property type="match status" value="1"/>
</dbReference>
<feature type="domain" description="Alpha/beta hydrolase fold-3" evidence="3">
    <location>
        <begin position="76"/>
        <end position="281"/>
    </location>
</feature>
<evidence type="ECO:0000256" key="2">
    <source>
        <dbReference type="ARBA" id="ARBA00022801"/>
    </source>
</evidence>